<reference evidence="1 2" key="1">
    <citation type="submission" date="2019-07" db="EMBL/GenBank/DDBJ databases">
        <authorList>
            <person name="Kim J.K."/>
            <person name="Cheong H.-M."/>
            <person name="Choi Y."/>
            <person name="Hwang K.J."/>
            <person name="Lee S."/>
            <person name="Choi C."/>
        </authorList>
    </citation>
    <scope>NUCLEOTIDE SEQUENCE [LARGE SCALE GENOMIC DNA]</scope>
    <source>
        <strain evidence="1 2">KS 22</strain>
    </source>
</reference>
<proteinExistence type="predicted"/>
<dbReference type="KEGG" id="cchl:FPL14_23020"/>
<dbReference type="AlphaFoldDB" id="A0A7G5C3D7"/>
<evidence type="ECO:0000313" key="2">
    <source>
        <dbReference type="Proteomes" id="UP000515679"/>
    </source>
</evidence>
<dbReference type="RefSeq" id="WP_182299960.1">
    <property type="nucleotide sequence ID" value="NZ_CP041969.1"/>
</dbReference>
<dbReference type="Gene3D" id="1.10.8.200">
    <property type="entry name" value="Replisome organizer (g39p helicase loader/inhibitor protein)"/>
    <property type="match status" value="1"/>
</dbReference>
<keyword evidence="2" id="KW-1185">Reference proteome</keyword>
<evidence type="ECO:0008006" key="3">
    <source>
        <dbReference type="Google" id="ProtNLM"/>
    </source>
</evidence>
<dbReference type="Proteomes" id="UP000515679">
    <property type="component" value="Chromosome"/>
</dbReference>
<name>A0A7G5C3D7_9BACL</name>
<organism evidence="1 2">
    <name type="scientific">Cohnella cholangitidis</name>
    <dbReference type="NCBI Taxonomy" id="2598458"/>
    <lineage>
        <taxon>Bacteria</taxon>
        <taxon>Bacillati</taxon>
        <taxon>Bacillota</taxon>
        <taxon>Bacilli</taxon>
        <taxon>Bacillales</taxon>
        <taxon>Paenibacillaceae</taxon>
        <taxon>Cohnella</taxon>
    </lineage>
</organism>
<evidence type="ECO:0000313" key="1">
    <source>
        <dbReference type="EMBL" id="QMV43721.1"/>
    </source>
</evidence>
<accession>A0A7G5C3D7</accession>
<gene>
    <name evidence="1" type="ORF">FPL14_23020</name>
</gene>
<protein>
    <recommendedName>
        <fullName evidence="3">Replicative helicase inhibitor G39P N-terminal domain-containing protein</fullName>
    </recommendedName>
</protein>
<sequence length="113" mass="13103">MRLDEVAELYKRIKKQYPWFDASINRVREDHSDYLHKFPFETAMENVKNHILTEPQPPTIAHIRGRQGELMEAKRSKESASAHMANLDSASKSNIPPPIGYWENLRSKIRGDA</sequence>
<dbReference type="EMBL" id="CP041969">
    <property type="protein sequence ID" value="QMV43721.1"/>
    <property type="molecule type" value="Genomic_DNA"/>
</dbReference>